<evidence type="ECO:0000256" key="7">
    <source>
        <dbReference type="ARBA" id="ARBA00023136"/>
    </source>
</evidence>
<organism evidence="11 12">
    <name type="scientific">Thalassovita litoralis</name>
    <dbReference type="NCBI Taxonomy" id="1010611"/>
    <lineage>
        <taxon>Bacteria</taxon>
        <taxon>Pseudomonadati</taxon>
        <taxon>Pseudomonadota</taxon>
        <taxon>Alphaproteobacteria</taxon>
        <taxon>Rhodobacterales</taxon>
        <taxon>Roseobacteraceae</taxon>
        <taxon>Thalassovita</taxon>
    </lineage>
</organism>
<evidence type="ECO:0000256" key="3">
    <source>
        <dbReference type="ARBA" id="ARBA00022475"/>
    </source>
</evidence>
<comment type="subunit">
    <text evidence="9">The complex comprises the extracytoplasmic solute receptor protein and the two transmembrane proteins.</text>
</comment>
<dbReference type="GO" id="GO:0015740">
    <property type="term" value="P:C4-dicarboxylate transport"/>
    <property type="evidence" value="ECO:0007669"/>
    <property type="project" value="TreeGrafter"/>
</dbReference>
<feature type="transmembrane region" description="Helical" evidence="9">
    <location>
        <begin position="136"/>
        <end position="158"/>
    </location>
</feature>
<dbReference type="Proteomes" id="UP000316030">
    <property type="component" value="Unassembled WGS sequence"/>
</dbReference>
<evidence type="ECO:0000313" key="11">
    <source>
        <dbReference type="EMBL" id="SMO90438.1"/>
    </source>
</evidence>
<sequence length="172" mass="18377">MAFVRRLSNSICAICMIGAATAVAGLVILILTEIVLRSVFSSSLLVTEEVAGYLVSAAILLALAPTFKDGAMIRLTLVSDRLGKRQQRALELCMTLVALGFALFWARYILRATLKLFDRGATSYGVVPFPLWLPEAVALFGVSALALILLFHGLSLLLPTPSTTKGASDHGI</sequence>
<keyword evidence="6 9" id="KW-1133">Transmembrane helix</keyword>
<evidence type="ECO:0000259" key="10">
    <source>
        <dbReference type="Pfam" id="PF04290"/>
    </source>
</evidence>
<proteinExistence type="inferred from homology"/>
<keyword evidence="12" id="KW-1185">Reference proteome</keyword>
<comment type="function">
    <text evidence="9">Part of the tripartite ATP-independent periplasmic (TRAP) transport system.</text>
</comment>
<evidence type="ECO:0000256" key="1">
    <source>
        <dbReference type="ARBA" id="ARBA00004429"/>
    </source>
</evidence>
<dbReference type="AlphaFoldDB" id="A0A521F2L5"/>
<feature type="transmembrane region" description="Helical" evidence="9">
    <location>
        <begin position="7"/>
        <end position="30"/>
    </location>
</feature>
<keyword evidence="2 9" id="KW-0813">Transport</keyword>
<dbReference type="Pfam" id="PF04290">
    <property type="entry name" value="DctQ"/>
    <property type="match status" value="1"/>
</dbReference>
<dbReference type="InterPro" id="IPR055348">
    <property type="entry name" value="DctQ"/>
</dbReference>
<keyword evidence="7 9" id="KW-0472">Membrane</keyword>
<dbReference type="RefSeq" id="WP_142494249.1">
    <property type="nucleotide sequence ID" value="NZ_FXTO01000023.1"/>
</dbReference>
<keyword evidence="4 9" id="KW-0997">Cell inner membrane</keyword>
<keyword evidence="3" id="KW-1003">Cell membrane</keyword>
<feature type="domain" description="Tripartite ATP-independent periplasmic transporters DctQ component" evidence="10">
    <location>
        <begin position="26"/>
        <end position="150"/>
    </location>
</feature>
<name>A0A521F2L5_9RHOB</name>
<evidence type="ECO:0000256" key="2">
    <source>
        <dbReference type="ARBA" id="ARBA00022448"/>
    </source>
</evidence>
<dbReference type="EMBL" id="FXTO01000023">
    <property type="protein sequence ID" value="SMO90438.1"/>
    <property type="molecule type" value="Genomic_DNA"/>
</dbReference>
<evidence type="ECO:0000256" key="9">
    <source>
        <dbReference type="RuleBase" id="RU369079"/>
    </source>
</evidence>
<dbReference type="OrthoDB" id="9797534at2"/>
<dbReference type="InterPro" id="IPR007387">
    <property type="entry name" value="TRAP_DctQ"/>
</dbReference>
<feature type="transmembrane region" description="Helical" evidence="9">
    <location>
        <begin position="50"/>
        <end position="68"/>
    </location>
</feature>
<comment type="similarity">
    <text evidence="8 9">Belongs to the TRAP transporter small permease family.</text>
</comment>
<protein>
    <recommendedName>
        <fullName evidence="9">TRAP transporter small permease protein</fullName>
    </recommendedName>
</protein>
<evidence type="ECO:0000256" key="4">
    <source>
        <dbReference type="ARBA" id="ARBA00022519"/>
    </source>
</evidence>
<reference evidence="11 12" key="1">
    <citation type="submission" date="2017-05" db="EMBL/GenBank/DDBJ databases">
        <authorList>
            <person name="Varghese N."/>
            <person name="Submissions S."/>
        </authorList>
    </citation>
    <scope>NUCLEOTIDE SEQUENCE [LARGE SCALE GENOMIC DNA]</scope>
    <source>
        <strain evidence="11 12">DSM 29506</strain>
    </source>
</reference>
<evidence type="ECO:0000256" key="8">
    <source>
        <dbReference type="ARBA" id="ARBA00038436"/>
    </source>
</evidence>
<keyword evidence="5 9" id="KW-0812">Transmembrane</keyword>
<dbReference type="GO" id="GO:0022857">
    <property type="term" value="F:transmembrane transporter activity"/>
    <property type="evidence" value="ECO:0007669"/>
    <property type="project" value="UniProtKB-UniRule"/>
</dbReference>
<evidence type="ECO:0000313" key="12">
    <source>
        <dbReference type="Proteomes" id="UP000316030"/>
    </source>
</evidence>
<comment type="subcellular location">
    <subcellularLocation>
        <location evidence="1 9">Cell inner membrane</location>
        <topology evidence="1 9">Multi-pass membrane protein</topology>
    </subcellularLocation>
</comment>
<dbReference type="PANTHER" id="PTHR35011:SF10">
    <property type="entry name" value="TRAP TRANSPORTER SMALL PERMEASE PROTEIN"/>
    <property type="match status" value="1"/>
</dbReference>
<evidence type="ECO:0000256" key="5">
    <source>
        <dbReference type="ARBA" id="ARBA00022692"/>
    </source>
</evidence>
<accession>A0A521F2L5</accession>
<dbReference type="GO" id="GO:0005886">
    <property type="term" value="C:plasma membrane"/>
    <property type="evidence" value="ECO:0007669"/>
    <property type="project" value="UniProtKB-SubCell"/>
</dbReference>
<dbReference type="PANTHER" id="PTHR35011">
    <property type="entry name" value="2,3-DIKETO-L-GULONATE TRAP TRANSPORTER SMALL PERMEASE PROTEIN YIAM"/>
    <property type="match status" value="1"/>
</dbReference>
<feature type="transmembrane region" description="Helical" evidence="9">
    <location>
        <begin position="89"/>
        <end position="110"/>
    </location>
</feature>
<gene>
    <name evidence="11" type="ORF">SAMN06265173_12321</name>
</gene>
<evidence type="ECO:0000256" key="6">
    <source>
        <dbReference type="ARBA" id="ARBA00022989"/>
    </source>
</evidence>